<accession>A0AAD6YQP5</accession>
<reference evidence="1" key="1">
    <citation type="submission" date="2023-03" db="EMBL/GenBank/DDBJ databases">
        <title>Massive genome expansion in bonnet fungi (Mycena s.s.) driven by repeated elements and novel gene families across ecological guilds.</title>
        <authorList>
            <consortium name="Lawrence Berkeley National Laboratory"/>
            <person name="Harder C.B."/>
            <person name="Miyauchi S."/>
            <person name="Viragh M."/>
            <person name="Kuo A."/>
            <person name="Thoen E."/>
            <person name="Andreopoulos B."/>
            <person name="Lu D."/>
            <person name="Skrede I."/>
            <person name="Drula E."/>
            <person name="Henrissat B."/>
            <person name="Morin E."/>
            <person name="Kohler A."/>
            <person name="Barry K."/>
            <person name="LaButti K."/>
            <person name="Morin E."/>
            <person name="Salamov A."/>
            <person name="Lipzen A."/>
            <person name="Mereny Z."/>
            <person name="Hegedus B."/>
            <person name="Baldrian P."/>
            <person name="Stursova M."/>
            <person name="Weitz H."/>
            <person name="Taylor A."/>
            <person name="Grigoriev I.V."/>
            <person name="Nagy L.G."/>
            <person name="Martin F."/>
            <person name="Kauserud H."/>
        </authorList>
    </citation>
    <scope>NUCLEOTIDE SEQUENCE</scope>
    <source>
        <strain evidence="1">9144</strain>
    </source>
</reference>
<proteinExistence type="predicted"/>
<keyword evidence="2" id="KW-1185">Reference proteome</keyword>
<dbReference type="AlphaFoldDB" id="A0AAD6YQP5"/>
<dbReference type="Proteomes" id="UP001219525">
    <property type="component" value="Unassembled WGS sequence"/>
</dbReference>
<organism evidence="1 2">
    <name type="scientific">Mycena pura</name>
    <dbReference type="NCBI Taxonomy" id="153505"/>
    <lineage>
        <taxon>Eukaryota</taxon>
        <taxon>Fungi</taxon>
        <taxon>Dikarya</taxon>
        <taxon>Basidiomycota</taxon>
        <taxon>Agaricomycotina</taxon>
        <taxon>Agaricomycetes</taxon>
        <taxon>Agaricomycetidae</taxon>
        <taxon>Agaricales</taxon>
        <taxon>Marasmiineae</taxon>
        <taxon>Mycenaceae</taxon>
        <taxon>Mycena</taxon>
    </lineage>
</organism>
<comment type="caution">
    <text evidence="1">The sequence shown here is derived from an EMBL/GenBank/DDBJ whole genome shotgun (WGS) entry which is preliminary data.</text>
</comment>
<sequence>MSGSSSMHCGQIMLEGNYIQWQSRSKAKYGSVAELCSKAGSRPMAESLKGGIWLGGRIMLEGRITPNGGVAQRRNMAQRPMSCTKATTLEGGQLCSKADVVHEGNYARRRTVMLEGRVVHEGNYARRRTCCVKAELRSEADSRSKSRFCSMANILDSEGQIKAELIGLIVI</sequence>
<evidence type="ECO:0000313" key="2">
    <source>
        <dbReference type="Proteomes" id="UP001219525"/>
    </source>
</evidence>
<protein>
    <submittedName>
        <fullName evidence="1">Uncharacterized protein</fullName>
    </submittedName>
</protein>
<dbReference type="EMBL" id="JARJCW010000003">
    <property type="protein sequence ID" value="KAJ7226748.1"/>
    <property type="molecule type" value="Genomic_DNA"/>
</dbReference>
<gene>
    <name evidence="1" type="ORF">GGX14DRAFT_626964</name>
</gene>
<evidence type="ECO:0000313" key="1">
    <source>
        <dbReference type="EMBL" id="KAJ7226748.1"/>
    </source>
</evidence>
<name>A0AAD6YQP5_9AGAR</name>